<dbReference type="Proteomes" id="UP000694520">
    <property type="component" value="Chromosome 10"/>
</dbReference>
<evidence type="ECO:0000313" key="1">
    <source>
        <dbReference type="Ensembl" id="ENSBGRP00000036407.1"/>
    </source>
</evidence>
<dbReference type="Ensembl" id="ENSBGRT00000042129.1">
    <property type="protein sequence ID" value="ENSBGRP00000036407.1"/>
    <property type="gene ID" value="ENSBGRG00000022824.1"/>
</dbReference>
<proteinExistence type="predicted"/>
<accession>A0A8C0AIH6</accession>
<organism evidence="1 2">
    <name type="scientific">Bos mutus grunniens</name>
    <name type="common">Wild yak</name>
    <name type="synonym">Bos grunniens</name>
    <dbReference type="NCBI Taxonomy" id="30521"/>
    <lineage>
        <taxon>Eukaryota</taxon>
        <taxon>Metazoa</taxon>
        <taxon>Chordata</taxon>
        <taxon>Craniata</taxon>
        <taxon>Vertebrata</taxon>
        <taxon>Euteleostomi</taxon>
        <taxon>Mammalia</taxon>
        <taxon>Eutheria</taxon>
        <taxon>Laurasiatheria</taxon>
        <taxon>Artiodactyla</taxon>
        <taxon>Ruminantia</taxon>
        <taxon>Pecora</taxon>
        <taxon>Bovidae</taxon>
        <taxon>Bovinae</taxon>
        <taxon>Bos</taxon>
    </lineage>
</organism>
<dbReference type="AlphaFoldDB" id="A0A8C0AIH6"/>
<name>A0A8C0AIH6_BOSMU</name>
<sequence length="112" mass="12820">INSSTHTLPPHQNKSRSPIYTSHIKLSCIFHPVIRLSLQFKIHSNRSLTSSTTNNLIWSHISNYSISPPNKWILYPLHPNHHTRASMTNLSSMTLSNNMIYLNTSRNKLSSI</sequence>
<keyword evidence="2" id="KW-1185">Reference proteome</keyword>
<reference evidence="1" key="3">
    <citation type="submission" date="2025-09" db="UniProtKB">
        <authorList>
            <consortium name="Ensembl"/>
        </authorList>
    </citation>
    <scope>IDENTIFICATION</scope>
</reference>
<reference evidence="1" key="1">
    <citation type="submission" date="2019-05" db="EMBL/GenBank/DDBJ databases">
        <authorList>
            <person name="Zhang S."/>
            <person name="Liu J."/>
        </authorList>
    </citation>
    <scope>NUCLEOTIDE SEQUENCE [LARGE SCALE GENOMIC DNA]</scope>
</reference>
<dbReference type="GeneTree" id="ENSGT00910000148601"/>
<reference evidence="1" key="2">
    <citation type="submission" date="2025-08" db="UniProtKB">
        <authorList>
            <consortium name="Ensembl"/>
        </authorList>
    </citation>
    <scope>IDENTIFICATION</scope>
</reference>
<evidence type="ECO:0000313" key="2">
    <source>
        <dbReference type="Proteomes" id="UP000694520"/>
    </source>
</evidence>
<protein>
    <submittedName>
        <fullName evidence="1">Uncharacterized protein</fullName>
    </submittedName>
</protein>